<evidence type="ECO:0000259" key="3">
    <source>
        <dbReference type="Pfam" id="PF01494"/>
    </source>
</evidence>
<dbReference type="KEGG" id="anh:A6F65_01086"/>
<keyword evidence="2" id="KW-0503">Monooxygenase</keyword>
<dbReference type="EMBL" id="CP016545">
    <property type="protein sequence ID" value="ANU07394.1"/>
    <property type="molecule type" value="Genomic_DNA"/>
</dbReference>
<keyword evidence="5" id="KW-1185">Reference proteome</keyword>
<evidence type="ECO:0000313" key="5">
    <source>
        <dbReference type="Proteomes" id="UP000092698"/>
    </source>
</evidence>
<protein>
    <submittedName>
        <fullName evidence="4">3-hydroxybenzoate 6-hydroxylase 1</fullName>
        <ecNumber evidence="4">1.14.13.24</ecNumber>
    </submittedName>
</protein>
<dbReference type="PANTHER" id="PTHR13789:SF309">
    <property type="entry name" value="PUTATIVE (AFU_ORTHOLOGUE AFUA_6G14510)-RELATED"/>
    <property type="match status" value="1"/>
</dbReference>
<evidence type="ECO:0000256" key="1">
    <source>
        <dbReference type="ARBA" id="ARBA00023002"/>
    </source>
</evidence>
<reference evidence="4 5" key="1">
    <citation type="submission" date="2016-07" db="EMBL/GenBank/DDBJ databases">
        <title>Complete genome sequence of Altererythrobacter namhicola JCM 16345T, containing esterase-encoding genes.</title>
        <authorList>
            <person name="Cheng H."/>
            <person name="Wu Y.-H."/>
            <person name="Jian S.-L."/>
            <person name="Huo Y.-Y."/>
            <person name="Wang C.-S."/>
            <person name="Xu X.-W."/>
        </authorList>
    </citation>
    <scope>NUCLEOTIDE SEQUENCE [LARGE SCALE GENOMIC DNA]</scope>
    <source>
        <strain evidence="4 5">JCM 16345</strain>
    </source>
</reference>
<accession>A0A1C7D7E2</accession>
<dbReference type="GO" id="GO:0018669">
    <property type="term" value="F:3-hydroxybenzoate 6-monooxygenase activity"/>
    <property type="evidence" value="ECO:0007669"/>
    <property type="project" value="UniProtKB-EC"/>
</dbReference>
<evidence type="ECO:0000256" key="2">
    <source>
        <dbReference type="ARBA" id="ARBA00023033"/>
    </source>
</evidence>
<keyword evidence="1 4" id="KW-0560">Oxidoreductase</keyword>
<dbReference type="EC" id="1.14.13.24" evidence="4"/>
<dbReference type="STRING" id="645517.A6F65_01086"/>
<organism evidence="4 5">
    <name type="scientific">Paraurantiacibacter namhicola</name>
    <dbReference type="NCBI Taxonomy" id="645517"/>
    <lineage>
        <taxon>Bacteria</taxon>
        <taxon>Pseudomonadati</taxon>
        <taxon>Pseudomonadota</taxon>
        <taxon>Alphaproteobacteria</taxon>
        <taxon>Sphingomonadales</taxon>
        <taxon>Erythrobacteraceae</taxon>
        <taxon>Paraurantiacibacter</taxon>
    </lineage>
</organism>
<dbReference type="PANTHER" id="PTHR13789">
    <property type="entry name" value="MONOOXYGENASE"/>
    <property type="match status" value="1"/>
</dbReference>
<dbReference type="PATRIC" id="fig|645517.4.peg.1080"/>
<dbReference type="Proteomes" id="UP000092698">
    <property type="component" value="Chromosome"/>
</dbReference>
<dbReference type="SUPFAM" id="SSF51905">
    <property type="entry name" value="FAD/NAD(P)-binding domain"/>
    <property type="match status" value="1"/>
</dbReference>
<dbReference type="PRINTS" id="PR00420">
    <property type="entry name" value="RNGMNOXGNASE"/>
</dbReference>
<dbReference type="InterPro" id="IPR036188">
    <property type="entry name" value="FAD/NAD-bd_sf"/>
</dbReference>
<dbReference type="GO" id="GO:0071949">
    <property type="term" value="F:FAD binding"/>
    <property type="evidence" value="ECO:0007669"/>
    <property type="project" value="InterPro"/>
</dbReference>
<dbReference type="Pfam" id="PF01494">
    <property type="entry name" value="FAD_binding_3"/>
    <property type="match status" value="1"/>
</dbReference>
<feature type="domain" description="FAD-binding" evidence="3">
    <location>
        <begin position="8"/>
        <end position="321"/>
    </location>
</feature>
<name>A0A1C7D7E2_9SPHN</name>
<gene>
    <name evidence="4" type="primary">xlnD</name>
    <name evidence="4" type="ORF">A6F65_01086</name>
</gene>
<sequence>MAGMRNLNIAIAGCGIAGLAAALALTRQGHRTVLFERFETPRPIGSGLMIQPTGLSVLAALRLAEQAVAHGAPVSRLYGLNAQGEKVLDARYADLSVEHAFGLGIHRASLFGILWSAAQNTGVEIEVGRCINGSDHDGKTARLNFDDGTQSAAFDLIIDASGTRSTLAPECGQELPFGALWTTLDWPEDGPFDPALLEQRYRMASEMVGVLPTGQTFGTNRRQLAFFWSLQADRHAAWRDAGLEGWKEEVRALWPQCEGLLEQITDSEQMVFARYAHRCVPRPVDGRLVHIGDAWHSASPQLGQGANMALLDAWALSKAIGEGPNLSAALGQFVQLRQRHVKLYQAVTAFFTPLYQSARAAPAVLRDFLFAPLSRVPPGPAIQARLMGGLAGAPLGKLGLQAPDFAALRKAVQAPASSSTRARASSLAQS</sequence>
<dbReference type="Gene3D" id="3.30.9.30">
    <property type="match status" value="1"/>
</dbReference>
<dbReference type="Gene3D" id="3.50.50.60">
    <property type="entry name" value="FAD/NAD(P)-binding domain"/>
    <property type="match status" value="1"/>
</dbReference>
<dbReference type="InterPro" id="IPR050493">
    <property type="entry name" value="FAD-dep_Monooxygenase_BioMet"/>
</dbReference>
<proteinExistence type="predicted"/>
<evidence type="ECO:0000313" key="4">
    <source>
        <dbReference type="EMBL" id="ANU07394.1"/>
    </source>
</evidence>
<dbReference type="AlphaFoldDB" id="A0A1C7D7E2"/>
<dbReference type="InterPro" id="IPR002938">
    <property type="entry name" value="FAD-bd"/>
</dbReference>